<dbReference type="InterPro" id="IPR017276">
    <property type="entry name" value="Synth_of_cyt-c-oxidase_Sco1/2"/>
</dbReference>
<keyword evidence="7" id="KW-0472">Membrane</keyword>
<evidence type="ECO:0000256" key="5">
    <source>
        <dbReference type="ARBA" id="ARBA00023008"/>
    </source>
</evidence>
<reference evidence="12" key="1">
    <citation type="submission" date="2014-02" db="EMBL/GenBank/DDBJ databases">
        <title>The Genome Sequence of Trichophyton rubrum (morphotype fischeri) CBS 288.86.</title>
        <authorList>
            <consortium name="The Broad Institute Genomics Platform"/>
            <person name="Cuomo C.A."/>
            <person name="White T.C."/>
            <person name="Graser Y."/>
            <person name="Martinez-Rossi N."/>
            <person name="Heitman J."/>
            <person name="Young S.K."/>
            <person name="Zeng Q."/>
            <person name="Gargeya S."/>
            <person name="Abouelleil A."/>
            <person name="Alvarado L."/>
            <person name="Chapman S.B."/>
            <person name="Gainer-Dewar J."/>
            <person name="Goldberg J."/>
            <person name="Griggs A."/>
            <person name="Gujja S."/>
            <person name="Hansen M."/>
            <person name="Howarth C."/>
            <person name="Imamovic A."/>
            <person name="Larimer J."/>
            <person name="Martinez D."/>
            <person name="Murphy C."/>
            <person name="Pearson M.D."/>
            <person name="Persinoti G."/>
            <person name="Poon T."/>
            <person name="Priest M."/>
            <person name="Roberts A.D."/>
            <person name="Saif S."/>
            <person name="Shea T.D."/>
            <person name="Sykes S.N."/>
            <person name="Wortman J."/>
            <person name="Nusbaum C."/>
            <person name="Birren B."/>
        </authorList>
    </citation>
    <scope>NUCLEOTIDE SEQUENCE [LARGE SCALE GENOMIC DNA]</scope>
    <source>
        <strain evidence="12">CBS 288.86</strain>
    </source>
</reference>
<evidence type="ECO:0008006" key="13">
    <source>
        <dbReference type="Google" id="ProtNLM"/>
    </source>
</evidence>
<dbReference type="GO" id="GO:0016531">
    <property type="term" value="F:copper chaperone activity"/>
    <property type="evidence" value="ECO:0007669"/>
    <property type="project" value="InterPro"/>
</dbReference>
<name>A0A022VSP9_TRIRU</name>
<dbReference type="GO" id="GO:0033617">
    <property type="term" value="P:mitochondrial respiratory chain complex IV assembly"/>
    <property type="evidence" value="ECO:0007669"/>
    <property type="project" value="TreeGrafter"/>
</dbReference>
<accession>A0A022VSP9</accession>
<evidence type="ECO:0000313" key="12">
    <source>
        <dbReference type="EMBL" id="EZF49076.1"/>
    </source>
</evidence>
<keyword evidence="10" id="KW-1015">Disulfide bond</keyword>
<protein>
    <recommendedName>
        <fullName evidence="13">Thioredoxin domain-containing protein</fullName>
    </recommendedName>
</protein>
<evidence type="ECO:0000256" key="8">
    <source>
        <dbReference type="PIRNR" id="PIRNR037736"/>
    </source>
</evidence>
<dbReference type="GO" id="GO:0006878">
    <property type="term" value="P:intracellular copper ion homeostasis"/>
    <property type="evidence" value="ECO:0007669"/>
    <property type="project" value="UniProtKB-UniRule"/>
</dbReference>
<dbReference type="AlphaFoldDB" id="A0A022VSP9"/>
<feature type="disulfide bond" description="Redox-active" evidence="10">
    <location>
        <begin position="182"/>
        <end position="186"/>
    </location>
</feature>
<dbReference type="SUPFAM" id="SSF52833">
    <property type="entry name" value="Thioredoxin-like"/>
    <property type="match status" value="1"/>
</dbReference>
<comment type="similarity">
    <text evidence="2 8">Belongs to the SCO1/2 family.</text>
</comment>
<evidence type="ECO:0000256" key="6">
    <source>
        <dbReference type="ARBA" id="ARBA00023128"/>
    </source>
</evidence>
<dbReference type="OrthoDB" id="270009at2759"/>
<organism evidence="12">
    <name type="scientific">Trichophyton rubrum CBS 288.86</name>
    <dbReference type="NCBI Taxonomy" id="1215330"/>
    <lineage>
        <taxon>Eukaryota</taxon>
        <taxon>Fungi</taxon>
        <taxon>Dikarya</taxon>
        <taxon>Ascomycota</taxon>
        <taxon>Pezizomycotina</taxon>
        <taxon>Eurotiomycetes</taxon>
        <taxon>Eurotiomycetidae</taxon>
        <taxon>Onygenales</taxon>
        <taxon>Arthrodermataceae</taxon>
        <taxon>Trichophyton</taxon>
    </lineage>
</organism>
<evidence type="ECO:0000256" key="9">
    <source>
        <dbReference type="PIRSR" id="PIRSR037736-1"/>
    </source>
</evidence>
<dbReference type="CDD" id="cd02968">
    <property type="entry name" value="SCO"/>
    <property type="match status" value="1"/>
</dbReference>
<evidence type="ECO:0000256" key="10">
    <source>
        <dbReference type="PIRSR" id="PIRSR603782-2"/>
    </source>
</evidence>
<dbReference type="FunFam" id="3.40.30.10:FF:000013">
    <property type="entry name" value="Blast:Protein SCO1 homolog, mitochondrial"/>
    <property type="match status" value="1"/>
</dbReference>
<evidence type="ECO:0000256" key="1">
    <source>
        <dbReference type="ARBA" id="ARBA00004273"/>
    </source>
</evidence>
<comment type="subcellular location">
    <subcellularLocation>
        <location evidence="1 8">Mitochondrion inner membrane</location>
    </subcellularLocation>
</comment>
<proteinExistence type="inferred from homology"/>
<dbReference type="EMBL" id="KK207910">
    <property type="protein sequence ID" value="EZF49076.1"/>
    <property type="molecule type" value="Genomic_DNA"/>
</dbReference>
<evidence type="ECO:0000256" key="11">
    <source>
        <dbReference type="SAM" id="MobiDB-lite"/>
    </source>
</evidence>
<dbReference type="PANTHER" id="PTHR12151:SF5">
    <property type="entry name" value="AT19154P"/>
    <property type="match status" value="1"/>
</dbReference>
<dbReference type="InterPro" id="IPR003782">
    <property type="entry name" value="SCO1/SenC"/>
</dbReference>
<gene>
    <name evidence="12" type="ORF">H103_07383</name>
</gene>
<sequence length="326" mass="36998">MASASMASTLLRSLRAAQQCAHRPCQIRQYSQLLSRTAETTRHSLRPLSRQARPDRSNAFSTSTVRPAKTIEQLKARSSTGPFSWKSAVLFVLTGAGMIVYFQYEKARLERERIVEMSKGVGKPRVGGPFVLKDLNGETFTEENLKGKYSFVRKNCYLQFTLGTQVKHMGLTKQVYFGFTHCPDICPDELDKMAEIIDEVRARSNGQEVMRPVFITCDPARDSPEVLRGYLNEFHKDIIGLTGTYEQVKDVCRQYRVYFSTPQNIKPGEDYLVDHSIYFYLMDPEGDFVECIGRQDTPQTASKVILDHIGDWKRAGKPLDVTPSSK</sequence>
<evidence type="ECO:0000256" key="2">
    <source>
        <dbReference type="ARBA" id="ARBA00010996"/>
    </source>
</evidence>
<evidence type="ECO:0000256" key="4">
    <source>
        <dbReference type="ARBA" id="ARBA00022792"/>
    </source>
</evidence>
<dbReference type="PIRSF" id="PIRSF037736">
    <property type="entry name" value="SCO1"/>
    <property type="match status" value="1"/>
</dbReference>
<dbReference type="Pfam" id="PF02630">
    <property type="entry name" value="SCO1-SenC"/>
    <property type="match status" value="1"/>
</dbReference>
<evidence type="ECO:0000256" key="7">
    <source>
        <dbReference type="ARBA" id="ARBA00023136"/>
    </source>
</evidence>
<feature type="binding site" evidence="9">
    <location>
        <position position="182"/>
    </location>
    <ligand>
        <name>Cu cation</name>
        <dbReference type="ChEBI" id="CHEBI:23378"/>
    </ligand>
</feature>
<dbReference type="GO" id="GO:0005743">
    <property type="term" value="C:mitochondrial inner membrane"/>
    <property type="evidence" value="ECO:0007669"/>
    <property type="project" value="UniProtKB-SubCell"/>
</dbReference>
<keyword evidence="5 9" id="KW-0186">Copper</keyword>
<dbReference type="Gene3D" id="3.40.30.10">
    <property type="entry name" value="Glutaredoxin"/>
    <property type="match status" value="1"/>
</dbReference>
<dbReference type="InterPro" id="IPR036249">
    <property type="entry name" value="Thioredoxin-like_sf"/>
</dbReference>
<keyword evidence="6 8" id="KW-0496">Mitochondrion</keyword>
<dbReference type="PANTHER" id="PTHR12151">
    <property type="entry name" value="ELECTRON TRANSPORT PROTIN SCO1/SENC FAMILY MEMBER"/>
    <property type="match status" value="1"/>
</dbReference>
<evidence type="ECO:0000256" key="3">
    <source>
        <dbReference type="ARBA" id="ARBA00022723"/>
    </source>
</evidence>
<dbReference type="GO" id="GO:0005507">
    <property type="term" value="F:copper ion binding"/>
    <property type="evidence" value="ECO:0007669"/>
    <property type="project" value="InterPro"/>
</dbReference>
<feature type="binding site" evidence="9">
    <location>
        <position position="275"/>
    </location>
    <ligand>
        <name>Cu cation</name>
        <dbReference type="ChEBI" id="CHEBI:23378"/>
    </ligand>
</feature>
<feature type="region of interest" description="Disordered" evidence="11">
    <location>
        <begin position="41"/>
        <end position="64"/>
    </location>
</feature>
<keyword evidence="4 8" id="KW-0999">Mitochondrion inner membrane</keyword>
<keyword evidence="3 9" id="KW-0479">Metal-binding</keyword>
<dbReference type="GO" id="GO:0045454">
    <property type="term" value="P:cell redox homeostasis"/>
    <property type="evidence" value="ECO:0007669"/>
    <property type="project" value="UniProtKB-ARBA"/>
</dbReference>
<feature type="binding site" evidence="9">
    <location>
        <position position="186"/>
    </location>
    <ligand>
        <name>Cu cation</name>
        <dbReference type="ChEBI" id="CHEBI:23378"/>
    </ligand>
</feature>
<dbReference type="Proteomes" id="UP000023758">
    <property type="component" value="Unassembled WGS sequence"/>
</dbReference>